<feature type="compositionally biased region" description="Basic residues" evidence="1">
    <location>
        <begin position="30"/>
        <end position="40"/>
    </location>
</feature>
<accession>A0A6J4R450</accession>
<feature type="compositionally biased region" description="Basic residues" evidence="1">
    <location>
        <begin position="117"/>
        <end position="141"/>
    </location>
</feature>
<feature type="region of interest" description="Disordered" evidence="1">
    <location>
        <begin position="112"/>
        <end position="205"/>
    </location>
</feature>
<feature type="region of interest" description="Disordered" evidence="1">
    <location>
        <begin position="1"/>
        <end position="80"/>
    </location>
</feature>
<dbReference type="EMBL" id="CADCVJ010000025">
    <property type="protein sequence ID" value="CAA9463594.1"/>
    <property type="molecule type" value="Genomic_DNA"/>
</dbReference>
<feature type="compositionally biased region" description="Basic and acidic residues" evidence="1">
    <location>
        <begin position="142"/>
        <end position="155"/>
    </location>
</feature>
<evidence type="ECO:0000313" key="2">
    <source>
        <dbReference type="EMBL" id="CAA9463594.1"/>
    </source>
</evidence>
<dbReference type="AlphaFoldDB" id="A0A6J4R450"/>
<reference evidence="2" key="1">
    <citation type="submission" date="2020-02" db="EMBL/GenBank/DDBJ databases">
        <authorList>
            <person name="Meier V. D."/>
        </authorList>
    </citation>
    <scope>NUCLEOTIDE SEQUENCE</scope>
    <source>
        <strain evidence="2">AVDCRST_MAG38</strain>
    </source>
</reference>
<organism evidence="2">
    <name type="scientific">uncultured Solirubrobacteraceae bacterium</name>
    <dbReference type="NCBI Taxonomy" id="1162706"/>
    <lineage>
        <taxon>Bacteria</taxon>
        <taxon>Bacillati</taxon>
        <taxon>Actinomycetota</taxon>
        <taxon>Thermoleophilia</taxon>
        <taxon>Solirubrobacterales</taxon>
        <taxon>Solirubrobacteraceae</taxon>
        <taxon>environmental samples</taxon>
    </lineage>
</organism>
<feature type="non-terminal residue" evidence="2">
    <location>
        <position position="1"/>
    </location>
</feature>
<gene>
    <name evidence="2" type="ORF">AVDCRST_MAG38-446</name>
</gene>
<name>A0A6J4R450_9ACTN</name>
<protein>
    <submittedName>
        <fullName evidence="2">Uncharacterized protein</fullName>
    </submittedName>
</protein>
<feature type="compositionally biased region" description="Low complexity" evidence="1">
    <location>
        <begin position="41"/>
        <end position="50"/>
    </location>
</feature>
<feature type="non-terminal residue" evidence="2">
    <location>
        <position position="217"/>
    </location>
</feature>
<evidence type="ECO:0000256" key="1">
    <source>
        <dbReference type="SAM" id="MobiDB-lite"/>
    </source>
</evidence>
<sequence length="217" mass="24029">AAARETTLGAQLLRRYADDRRRDPREVPRARHPRAQHLHPRPAGLPALPAREPHTGARLRPPAGRHHAAQARADAIGDRGGRRVLRTQWHRADEGHAAPGHRPAAGLRDAVHQVPGARHHARRSGLRRPPGRGDRHRRAQDHRRDGVRGARDAQRPRPAAGGHARRATRGVPVADPVDRGALRPRHRRQPRRGDGQARVLAGLPPARRLVRRPAALV</sequence>
<proteinExistence type="predicted"/>
<feature type="compositionally biased region" description="Basic and acidic residues" evidence="1">
    <location>
        <begin position="15"/>
        <end position="29"/>
    </location>
</feature>